<dbReference type="InterPro" id="IPR037143">
    <property type="entry name" value="4-PPantetheinyl_Trfase_dom_sf"/>
</dbReference>
<keyword evidence="5 8" id="KW-0460">Magnesium</keyword>
<evidence type="ECO:0000313" key="10">
    <source>
        <dbReference type="EMBL" id="SHF09515.1"/>
    </source>
</evidence>
<evidence type="ECO:0000256" key="5">
    <source>
        <dbReference type="ARBA" id="ARBA00022842"/>
    </source>
</evidence>
<gene>
    <name evidence="8" type="primary">acpS</name>
    <name evidence="10" type="ORF">SAMN02746091_01755</name>
</gene>
<accession>A0A1M4YUU3</accession>
<comment type="function">
    <text evidence="8">Transfers the 4'-phosphopantetheine moiety from coenzyme A to a Ser of acyl-carrier-protein.</text>
</comment>
<dbReference type="GO" id="GO:0005737">
    <property type="term" value="C:cytoplasm"/>
    <property type="evidence" value="ECO:0007669"/>
    <property type="project" value="UniProtKB-SubCell"/>
</dbReference>
<evidence type="ECO:0000256" key="6">
    <source>
        <dbReference type="ARBA" id="ARBA00023098"/>
    </source>
</evidence>
<dbReference type="InterPro" id="IPR008278">
    <property type="entry name" value="4-PPantetheinyl_Trfase_dom"/>
</dbReference>
<feature type="binding site" evidence="8">
    <location>
        <position position="53"/>
    </location>
    <ligand>
        <name>Mg(2+)</name>
        <dbReference type="ChEBI" id="CHEBI:18420"/>
    </ligand>
</feature>
<evidence type="ECO:0000313" key="11">
    <source>
        <dbReference type="Proteomes" id="UP000184423"/>
    </source>
</evidence>
<keyword evidence="11" id="KW-1185">Reference proteome</keyword>
<dbReference type="Gene3D" id="3.90.470.20">
    <property type="entry name" value="4'-phosphopantetheinyl transferase domain"/>
    <property type="match status" value="1"/>
</dbReference>
<dbReference type="NCBIfam" id="TIGR00556">
    <property type="entry name" value="pantethn_trn"/>
    <property type="match status" value="1"/>
</dbReference>
<evidence type="ECO:0000256" key="8">
    <source>
        <dbReference type="HAMAP-Rule" id="MF_00101"/>
    </source>
</evidence>
<protein>
    <recommendedName>
        <fullName evidence="8">Holo-[acyl-carrier-protein] synthase</fullName>
        <shortName evidence="8">Holo-ACP synthase</shortName>
        <ecNumber evidence="8">2.7.8.7</ecNumber>
    </recommendedName>
    <alternativeName>
        <fullName evidence="8">4'-phosphopantetheinyl transferase AcpS</fullName>
    </alternativeName>
</protein>
<evidence type="ECO:0000256" key="7">
    <source>
        <dbReference type="ARBA" id="ARBA00023160"/>
    </source>
</evidence>
<dbReference type="GO" id="GO:0008897">
    <property type="term" value="F:holo-[acyl-carrier-protein] synthase activity"/>
    <property type="evidence" value="ECO:0007669"/>
    <property type="project" value="UniProtKB-UniRule"/>
</dbReference>
<comment type="cofactor">
    <cofactor evidence="8">
        <name>Mg(2+)</name>
        <dbReference type="ChEBI" id="CHEBI:18420"/>
    </cofactor>
</comment>
<keyword evidence="8" id="KW-0963">Cytoplasm</keyword>
<dbReference type="SUPFAM" id="SSF56214">
    <property type="entry name" value="4'-phosphopantetheinyl transferase"/>
    <property type="match status" value="1"/>
</dbReference>
<organism evidence="10 11">
    <name type="scientific">Caloramator proteoclasticus DSM 10124</name>
    <dbReference type="NCBI Taxonomy" id="1121262"/>
    <lineage>
        <taxon>Bacteria</taxon>
        <taxon>Bacillati</taxon>
        <taxon>Bacillota</taxon>
        <taxon>Clostridia</taxon>
        <taxon>Eubacteriales</taxon>
        <taxon>Clostridiaceae</taxon>
        <taxon>Caloramator</taxon>
    </lineage>
</organism>
<keyword evidence="3 8" id="KW-0479">Metal-binding</keyword>
<dbReference type="AlphaFoldDB" id="A0A1M4YUU3"/>
<dbReference type="EMBL" id="FQVG01000034">
    <property type="protein sequence ID" value="SHF09515.1"/>
    <property type="molecule type" value="Genomic_DNA"/>
</dbReference>
<dbReference type="EC" id="2.7.8.7" evidence="8"/>
<dbReference type="InterPro" id="IPR004568">
    <property type="entry name" value="Ppantetheine-prot_Trfase_dom"/>
</dbReference>
<evidence type="ECO:0000256" key="3">
    <source>
        <dbReference type="ARBA" id="ARBA00022723"/>
    </source>
</evidence>
<comment type="subcellular location">
    <subcellularLocation>
        <location evidence="8">Cytoplasm</location>
    </subcellularLocation>
</comment>
<proteinExistence type="inferred from homology"/>
<dbReference type="InterPro" id="IPR002582">
    <property type="entry name" value="ACPS"/>
</dbReference>
<dbReference type="RefSeq" id="WP_073249089.1">
    <property type="nucleotide sequence ID" value="NZ_FQVG01000034.1"/>
</dbReference>
<dbReference type="Pfam" id="PF01648">
    <property type="entry name" value="ACPS"/>
    <property type="match status" value="1"/>
</dbReference>
<keyword evidence="4 8" id="KW-0276">Fatty acid metabolism</keyword>
<comment type="catalytic activity">
    <reaction evidence="8">
        <text>apo-[ACP] + CoA = holo-[ACP] + adenosine 3',5'-bisphosphate + H(+)</text>
        <dbReference type="Rhea" id="RHEA:12068"/>
        <dbReference type="Rhea" id="RHEA-COMP:9685"/>
        <dbReference type="Rhea" id="RHEA-COMP:9690"/>
        <dbReference type="ChEBI" id="CHEBI:15378"/>
        <dbReference type="ChEBI" id="CHEBI:29999"/>
        <dbReference type="ChEBI" id="CHEBI:57287"/>
        <dbReference type="ChEBI" id="CHEBI:58343"/>
        <dbReference type="ChEBI" id="CHEBI:64479"/>
        <dbReference type="EC" id="2.7.8.7"/>
    </reaction>
</comment>
<dbReference type="Proteomes" id="UP000184423">
    <property type="component" value="Unassembled WGS sequence"/>
</dbReference>
<keyword evidence="6 8" id="KW-0443">Lipid metabolism</keyword>
<evidence type="ECO:0000256" key="2">
    <source>
        <dbReference type="ARBA" id="ARBA00022679"/>
    </source>
</evidence>
<evidence type="ECO:0000259" key="9">
    <source>
        <dbReference type="Pfam" id="PF01648"/>
    </source>
</evidence>
<evidence type="ECO:0000256" key="1">
    <source>
        <dbReference type="ARBA" id="ARBA00022516"/>
    </source>
</evidence>
<keyword evidence="1 8" id="KW-0444">Lipid biosynthesis</keyword>
<name>A0A1M4YUU3_9CLOT</name>
<keyword evidence="7 8" id="KW-0275">Fatty acid biosynthesis</keyword>
<comment type="similarity">
    <text evidence="8">Belongs to the P-Pant transferase superfamily. AcpS family.</text>
</comment>
<dbReference type="GO" id="GO:0006633">
    <property type="term" value="P:fatty acid biosynthetic process"/>
    <property type="evidence" value="ECO:0007669"/>
    <property type="project" value="UniProtKB-UniRule"/>
</dbReference>
<feature type="binding site" evidence="8">
    <location>
        <position position="8"/>
    </location>
    <ligand>
        <name>Mg(2+)</name>
        <dbReference type="ChEBI" id="CHEBI:18420"/>
    </ligand>
</feature>
<evidence type="ECO:0000256" key="4">
    <source>
        <dbReference type="ARBA" id="ARBA00022832"/>
    </source>
</evidence>
<dbReference type="GO" id="GO:0000287">
    <property type="term" value="F:magnesium ion binding"/>
    <property type="evidence" value="ECO:0007669"/>
    <property type="project" value="UniProtKB-UniRule"/>
</dbReference>
<dbReference type="HAMAP" id="MF_00101">
    <property type="entry name" value="AcpS"/>
    <property type="match status" value="1"/>
</dbReference>
<sequence length="119" mass="13211">MIKGIGTDIIEISRIKKAAENSSFLARVYTQKELEYIKTKQIESAAGYFAAKEAVSKALGTGIKGFSFRDIEILKKDGVPYVVLHRGAKRIAEDKDIKNIQLSISHCRDYAVAFVVMEG</sequence>
<dbReference type="NCBIfam" id="TIGR00516">
    <property type="entry name" value="acpS"/>
    <property type="match status" value="1"/>
</dbReference>
<reference evidence="11" key="1">
    <citation type="submission" date="2016-11" db="EMBL/GenBank/DDBJ databases">
        <authorList>
            <person name="Varghese N."/>
            <person name="Submissions S."/>
        </authorList>
    </citation>
    <scope>NUCLEOTIDE SEQUENCE [LARGE SCALE GENOMIC DNA]</scope>
    <source>
        <strain evidence="11">DSM 10124</strain>
    </source>
</reference>
<keyword evidence="2 8" id="KW-0808">Transferase</keyword>
<feature type="domain" description="4'-phosphopantetheinyl transferase" evidence="9">
    <location>
        <begin position="4"/>
        <end position="114"/>
    </location>
</feature>